<feature type="transmembrane region" description="Helical" evidence="6">
    <location>
        <begin position="193"/>
        <end position="212"/>
    </location>
</feature>
<dbReference type="EMBL" id="MFNF01000052">
    <property type="protein sequence ID" value="OGG99929.1"/>
    <property type="molecule type" value="Genomic_DNA"/>
</dbReference>
<dbReference type="Proteomes" id="UP000177583">
    <property type="component" value="Unassembled WGS sequence"/>
</dbReference>
<dbReference type="PANTHER" id="PTHR12677:SF59">
    <property type="entry name" value="GOLGI APPARATUS MEMBRANE PROTEIN TVP38-RELATED"/>
    <property type="match status" value="1"/>
</dbReference>
<organism evidence="8 9">
    <name type="scientific">Candidatus Lambdaproteobacteria bacterium RIFOXYD2_FULL_56_26</name>
    <dbReference type="NCBI Taxonomy" id="1817773"/>
    <lineage>
        <taxon>Bacteria</taxon>
        <taxon>Pseudomonadati</taxon>
        <taxon>Pseudomonadota</taxon>
        <taxon>Candidatus Lambdaproteobacteria</taxon>
    </lineage>
</organism>
<name>A0A1F6GP82_9PROT</name>
<feature type="transmembrane region" description="Helical" evidence="6">
    <location>
        <begin position="124"/>
        <end position="145"/>
    </location>
</feature>
<proteinExistence type="inferred from homology"/>
<keyword evidence="3 6" id="KW-0812">Transmembrane</keyword>
<evidence type="ECO:0000259" key="7">
    <source>
        <dbReference type="PROSITE" id="PS50206"/>
    </source>
</evidence>
<keyword evidence="2 6" id="KW-1003">Cell membrane</keyword>
<evidence type="ECO:0000256" key="6">
    <source>
        <dbReference type="RuleBase" id="RU366058"/>
    </source>
</evidence>
<keyword evidence="4 6" id="KW-1133">Transmembrane helix</keyword>
<evidence type="ECO:0000313" key="8">
    <source>
        <dbReference type="EMBL" id="OGG99929.1"/>
    </source>
</evidence>
<dbReference type="SUPFAM" id="SSF52821">
    <property type="entry name" value="Rhodanese/Cell cycle control phosphatase"/>
    <property type="match status" value="1"/>
</dbReference>
<evidence type="ECO:0000256" key="4">
    <source>
        <dbReference type="ARBA" id="ARBA00022989"/>
    </source>
</evidence>
<feature type="transmembrane region" description="Helical" evidence="6">
    <location>
        <begin position="152"/>
        <end position="173"/>
    </location>
</feature>
<evidence type="ECO:0000313" key="9">
    <source>
        <dbReference type="Proteomes" id="UP000177583"/>
    </source>
</evidence>
<dbReference type="InterPro" id="IPR015414">
    <property type="entry name" value="TMEM64"/>
</dbReference>
<evidence type="ECO:0000256" key="5">
    <source>
        <dbReference type="ARBA" id="ARBA00023136"/>
    </source>
</evidence>
<dbReference type="Pfam" id="PF00581">
    <property type="entry name" value="Rhodanese"/>
    <property type="match status" value="1"/>
</dbReference>
<dbReference type="Pfam" id="PF09335">
    <property type="entry name" value="VTT_dom"/>
    <property type="match status" value="1"/>
</dbReference>
<dbReference type="InterPro" id="IPR036873">
    <property type="entry name" value="Rhodanese-like_dom_sf"/>
</dbReference>
<sequence length="339" mass="36965">MKIRYRWTLGLLLGVGVLLVYPYRHQLSAQALSEWVEGLGLLGPLAFVALYALGTLLFLPGALLTLTGGAVFGLWTGTLYNLAGATLGAGLSFLSARYLLGPWVEAKVSGRLAQLKTGVEREDWRFVAFVRLVPLFPFNLLNYALGLTRIGFWRYLGVSFLTMAPGATVYTYLGVVGKEAMAGEGGLAHWAPQGLLALGLLVLVAYLPRLYFLNRSKKGTLPSAPLPASLTPLIPLEEFRNRFQLGQALLLDLRETKDFLAGHITDATSLPLDQLQAAKNDLLPWKQRPVFLVCTTSVRSQKAFAQLSLAGFEQLAILEGGMKGWVEAGFPTQDETKTP</sequence>
<dbReference type="PROSITE" id="PS50206">
    <property type="entry name" value="RHODANESE_3"/>
    <property type="match status" value="1"/>
</dbReference>
<dbReference type="InterPro" id="IPR032816">
    <property type="entry name" value="VTT_dom"/>
</dbReference>
<comment type="caution">
    <text evidence="8">The sequence shown here is derived from an EMBL/GenBank/DDBJ whole genome shotgun (WGS) entry which is preliminary data.</text>
</comment>
<dbReference type="GO" id="GO:0005886">
    <property type="term" value="C:plasma membrane"/>
    <property type="evidence" value="ECO:0007669"/>
    <property type="project" value="UniProtKB-SubCell"/>
</dbReference>
<evidence type="ECO:0000256" key="1">
    <source>
        <dbReference type="ARBA" id="ARBA00004651"/>
    </source>
</evidence>
<dbReference type="CDD" id="cd00158">
    <property type="entry name" value="RHOD"/>
    <property type="match status" value="1"/>
</dbReference>
<dbReference type="Gene3D" id="3.40.250.10">
    <property type="entry name" value="Rhodanese-like domain"/>
    <property type="match status" value="1"/>
</dbReference>
<protein>
    <recommendedName>
        <fullName evidence="6">TVP38/TMEM64 family membrane protein</fullName>
    </recommendedName>
</protein>
<dbReference type="InterPro" id="IPR001763">
    <property type="entry name" value="Rhodanese-like_dom"/>
</dbReference>
<keyword evidence="5 6" id="KW-0472">Membrane</keyword>
<comment type="subcellular location">
    <subcellularLocation>
        <location evidence="1 6">Cell membrane</location>
        <topology evidence="1 6">Multi-pass membrane protein</topology>
    </subcellularLocation>
</comment>
<feature type="domain" description="Rhodanese" evidence="7">
    <location>
        <begin position="244"/>
        <end position="334"/>
    </location>
</feature>
<gene>
    <name evidence="8" type="ORF">A2557_01435</name>
</gene>
<dbReference type="AlphaFoldDB" id="A0A1F6GP82"/>
<dbReference type="PANTHER" id="PTHR12677">
    <property type="entry name" value="GOLGI APPARATUS MEMBRANE PROTEIN TVP38-RELATED"/>
    <property type="match status" value="1"/>
</dbReference>
<feature type="transmembrane region" description="Helical" evidence="6">
    <location>
        <begin position="45"/>
        <end position="75"/>
    </location>
</feature>
<feature type="transmembrane region" description="Helical" evidence="6">
    <location>
        <begin position="82"/>
        <end position="104"/>
    </location>
</feature>
<comment type="similarity">
    <text evidence="6">Belongs to the TVP38/TMEM64 family.</text>
</comment>
<evidence type="ECO:0000256" key="3">
    <source>
        <dbReference type="ARBA" id="ARBA00022692"/>
    </source>
</evidence>
<accession>A0A1F6GP82</accession>
<dbReference type="SMART" id="SM00450">
    <property type="entry name" value="RHOD"/>
    <property type="match status" value="1"/>
</dbReference>
<reference evidence="8 9" key="1">
    <citation type="journal article" date="2016" name="Nat. Commun.">
        <title>Thousands of microbial genomes shed light on interconnected biogeochemical processes in an aquifer system.</title>
        <authorList>
            <person name="Anantharaman K."/>
            <person name="Brown C.T."/>
            <person name="Hug L.A."/>
            <person name="Sharon I."/>
            <person name="Castelle C.J."/>
            <person name="Probst A.J."/>
            <person name="Thomas B.C."/>
            <person name="Singh A."/>
            <person name="Wilkins M.J."/>
            <person name="Karaoz U."/>
            <person name="Brodie E.L."/>
            <person name="Williams K.H."/>
            <person name="Hubbard S.S."/>
            <person name="Banfield J.F."/>
        </authorList>
    </citation>
    <scope>NUCLEOTIDE SEQUENCE [LARGE SCALE GENOMIC DNA]</scope>
</reference>
<evidence type="ECO:0000256" key="2">
    <source>
        <dbReference type="ARBA" id="ARBA00022475"/>
    </source>
</evidence>